<dbReference type="Proteomes" id="UP000029646">
    <property type="component" value="Unassembled WGS sequence"/>
</dbReference>
<protein>
    <submittedName>
        <fullName evidence="2">Uncharacterized protein</fullName>
    </submittedName>
</protein>
<evidence type="ECO:0000313" key="2">
    <source>
        <dbReference type="EMBL" id="GAL70307.1"/>
    </source>
</evidence>
<keyword evidence="1" id="KW-0472">Membrane</keyword>
<dbReference type="AlphaFoldDB" id="A0A090WSB1"/>
<dbReference type="RefSeq" id="WP_042248038.1">
    <property type="nucleotide sequence ID" value="NZ_BBNS01000005.1"/>
</dbReference>
<reference evidence="5" key="1">
    <citation type="journal article" date="2014" name="Genome Announc.">
        <title>Draft Genome Sequence of Marine Flavobacterium Jejuia pallidilutea Strain 11shimoA1 and Pigmentation Mutants.</title>
        <authorList>
            <person name="Takatani N."/>
            <person name="Nakanishi M."/>
            <person name="Meirelles P."/>
            <person name="Mino S."/>
            <person name="Suda W."/>
            <person name="Oshima K."/>
            <person name="Hattori M."/>
            <person name="Ohkuma M."/>
            <person name="Hosokawa M."/>
            <person name="Miyashita K."/>
            <person name="Thompson F.L."/>
            <person name="Niwa A."/>
            <person name="Sawabe T."/>
            <person name="Sawabe T."/>
        </authorList>
    </citation>
    <scope>NUCLEOTIDE SEQUENCE [LARGE SCALE GENOMIC DNA]</scope>
    <source>
        <strain evidence="5">JCM 19538</strain>
    </source>
</reference>
<evidence type="ECO:0000313" key="5">
    <source>
        <dbReference type="Proteomes" id="UP000030184"/>
    </source>
</evidence>
<accession>A0A090WSB1</accession>
<feature type="transmembrane region" description="Helical" evidence="1">
    <location>
        <begin position="136"/>
        <end position="156"/>
    </location>
</feature>
<comment type="caution">
    <text evidence="2">The sequence shown here is derived from an EMBL/GenBank/DDBJ whole genome shotgun (WGS) entry which is preliminary data.</text>
</comment>
<feature type="transmembrane region" description="Helical" evidence="1">
    <location>
        <begin position="211"/>
        <end position="244"/>
    </location>
</feature>
<dbReference type="EMBL" id="BBNY01000074">
    <property type="protein sequence ID" value="GAL90396.1"/>
    <property type="molecule type" value="Genomic_DNA"/>
</dbReference>
<dbReference type="EMBL" id="BBNS01000005">
    <property type="protein sequence ID" value="GAL70307.1"/>
    <property type="molecule type" value="Genomic_DNA"/>
</dbReference>
<feature type="transmembrane region" description="Helical" evidence="1">
    <location>
        <begin position="168"/>
        <end position="190"/>
    </location>
</feature>
<evidence type="ECO:0000256" key="1">
    <source>
        <dbReference type="SAM" id="Phobius"/>
    </source>
</evidence>
<keyword evidence="1" id="KW-0812">Transmembrane</keyword>
<organism evidence="2 4">
    <name type="scientific">Jejuia pallidilutea</name>
    <dbReference type="NCBI Taxonomy" id="504487"/>
    <lineage>
        <taxon>Bacteria</taxon>
        <taxon>Pseudomonadati</taxon>
        <taxon>Bacteroidota</taxon>
        <taxon>Flavobacteriia</taxon>
        <taxon>Flavobacteriales</taxon>
        <taxon>Flavobacteriaceae</taxon>
        <taxon>Jejuia</taxon>
    </lineage>
</organism>
<keyword evidence="5" id="KW-1185">Reference proteome</keyword>
<proteinExistence type="predicted"/>
<dbReference type="Proteomes" id="UP000030184">
    <property type="component" value="Unassembled WGS sequence"/>
</dbReference>
<evidence type="ECO:0000313" key="3">
    <source>
        <dbReference type="EMBL" id="GAL90396.1"/>
    </source>
</evidence>
<gene>
    <name evidence="2" type="ORF">JCM19302_3429</name>
    <name evidence="3" type="ORF">JCM19538_161</name>
</gene>
<name>A0A090WSB1_9FLAO</name>
<feature type="transmembrane region" description="Helical" evidence="1">
    <location>
        <begin position="87"/>
        <end position="111"/>
    </location>
</feature>
<keyword evidence="1" id="KW-1133">Transmembrane helix</keyword>
<evidence type="ECO:0000313" key="4">
    <source>
        <dbReference type="Proteomes" id="UP000029646"/>
    </source>
</evidence>
<sequence>MNSVNSLLEKIETAKQLDFGDILSRTLELFKKTWTQGIILVLLLLLIMLPFFTAIYVPMFNSVMEQVESGGYDPNDASSLLQEQSGYFQYLVLGVTFVMSFFSTAFVAGFYRIIKKIDFNETFGFKDFFYFFKSKYLGKIFAIAAFSLLIALLNLVSERFLPALTASLLNAIISVIFSVYTALFVVFFAFNPHLESSDFFVLSFRFGSKKWFLIFGLLFVTVILGMLGIVACFIGVLFTISIVYLPTYLVYKDVFGFENISDIDKIGIE</sequence>
<feature type="transmembrane region" description="Helical" evidence="1">
    <location>
        <begin position="37"/>
        <end position="57"/>
    </location>
</feature>
<dbReference type="OrthoDB" id="1365379at2"/>